<dbReference type="OrthoDB" id="10600225at2759"/>
<organism evidence="2 3">
    <name type="scientific">Ambispora gerdemannii</name>
    <dbReference type="NCBI Taxonomy" id="144530"/>
    <lineage>
        <taxon>Eukaryota</taxon>
        <taxon>Fungi</taxon>
        <taxon>Fungi incertae sedis</taxon>
        <taxon>Mucoromycota</taxon>
        <taxon>Glomeromycotina</taxon>
        <taxon>Glomeromycetes</taxon>
        <taxon>Archaeosporales</taxon>
        <taxon>Ambisporaceae</taxon>
        <taxon>Ambispora</taxon>
    </lineage>
</organism>
<sequence>SNKCRTEINPRKLREHFGVVEQEPRSATIRSGSRKKAEKRTICKSKEIASFCDSIVEREKQRAIKEHDYTLSNKFEKNISMGVADVARVQRENEAGIDSEERSYEKFVEDIDTDLEPRNTEHQIRPSKYSEEGSPEQQNTLPEDEIDTKDDNNTDVGKISNTSKRKQNENNDVIDDELLENTEFLFNKSNEESIIEKVDENSLFDEARLPSRNINDRTPEEFLNANIQYISKKKYQKLARS</sequence>
<comment type="caution">
    <text evidence="2">The sequence shown here is derived from an EMBL/GenBank/DDBJ whole genome shotgun (WGS) entry which is preliminary data.</text>
</comment>
<dbReference type="EMBL" id="CAJVPL010001549">
    <property type="protein sequence ID" value="CAG8576777.1"/>
    <property type="molecule type" value="Genomic_DNA"/>
</dbReference>
<dbReference type="AlphaFoldDB" id="A0A9N9G2D5"/>
<reference evidence="2" key="1">
    <citation type="submission" date="2021-06" db="EMBL/GenBank/DDBJ databases">
        <authorList>
            <person name="Kallberg Y."/>
            <person name="Tangrot J."/>
            <person name="Rosling A."/>
        </authorList>
    </citation>
    <scope>NUCLEOTIDE SEQUENCE</scope>
    <source>
        <strain evidence="2">MT106</strain>
    </source>
</reference>
<keyword evidence="3" id="KW-1185">Reference proteome</keyword>
<dbReference type="Proteomes" id="UP000789831">
    <property type="component" value="Unassembled WGS sequence"/>
</dbReference>
<feature type="compositionally biased region" description="Basic and acidic residues" evidence="1">
    <location>
        <begin position="92"/>
        <end position="131"/>
    </location>
</feature>
<feature type="region of interest" description="Disordered" evidence="1">
    <location>
        <begin position="92"/>
        <end position="176"/>
    </location>
</feature>
<accession>A0A9N9G2D5</accession>
<evidence type="ECO:0000313" key="3">
    <source>
        <dbReference type="Proteomes" id="UP000789831"/>
    </source>
</evidence>
<gene>
    <name evidence="2" type="ORF">AGERDE_LOCUS7920</name>
</gene>
<evidence type="ECO:0000256" key="1">
    <source>
        <dbReference type="SAM" id="MobiDB-lite"/>
    </source>
</evidence>
<protein>
    <submittedName>
        <fullName evidence="2">7406_t:CDS:1</fullName>
    </submittedName>
</protein>
<feature type="non-terminal residue" evidence="2">
    <location>
        <position position="1"/>
    </location>
</feature>
<name>A0A9N9G2D5_9GLOM</name>
<evidence type="ECO:0000313" key="2">
    <source>
        <dbReference type="EMBL" id="CAG8576777.1"/>
    </source>
</evidence>
<proteinExistence type="predicted"/>